<dbReference type="EMBL" id="CAJNNW010033373">
    <property type="protein sequence ID" value="CAE8718467.1"/>
    <property type="molecule type" value="Genomic_DNA"/>
</dbReference>
<comment type="caution">
    <text evidence="2">The sequence shown here is derived from an EMBL/GenBank/DDBJ whole genome shotgun (WGS) entry which is preliminary data.</text>
</comment>
<name>A0A813L390_POLGL</name>
<proteinExistence type="predicted"/>
<evidence type="ECO:0000313" key="3">
    <source>
        <dbReference type="Proteomes" id="UP000626109"/>
    </source>
</evidence>
<dbReference type="Proteomes" id="UP000654075">
    <property type="component" value="Unassembled WGS sequence"/>
</dbReference>
<dbReference type="EMBL" id="CAJNNV010013193">
    <property type="protein sequence ID" value="CAE8601458.1"/>
    <property type="molecule type" value="Genomic_DNA"/>
</dbReference>
<gene>
    <name evidence="1" type="ORF">PGLA1383_LOCUS19751</name>
    <name evidence="2" type="ORF">PGLA2088_LOCUS40092</name>
</gene>
<keyword evidence="4" id="KW-1185">Reference proteome</keyword>
<reference evidence="2" key="1">
    <citation type="submission" date="2021-02" db="EMBL/GenBank/DDBJ databases">
        <authorList>
            <person name="Dougan E. K."/>
            <person name="Rhodes N."/>
            <person name="Thang M."/>
            <person name="Chan C."/>
        </authorList>
    </citation>
    <scope>NUCLEOTIDE SEQUENCE</scope>
</reference>
<accession>A0A813L390</accession>
<sequence>MSAPPWLDADTWYTAGDVYYNARTGVAQRTTPNRFREDGTTPRLSAATTGPWAVPLSALPAMLPTELQPLMPPGQSELLTVDMEQWGGSGPLFTAPHGVNLERDDKPDHLPEDFTTYLARACAASTSGSSLSWPVAALALVTATEAPLPGARDPNYLLFNETEQNSWVVALRHRLPDVGASRMHFDVHGKRDLPDERDCDVGVGAVRGHMGDEAADAVALECSSALERVLDPAGFSVDNRPRLQGAWRSVPRCTLTQSSVRLGYTCVQLELGYRLRQALGRDRALCMRVAAALAASAPACIAACRRVRPPEPPHTPLA</sequence>
<dbReference type="AlphaFoldDB" id="A0A813L390"/>
<organism evidence="2 3">
    <name type="scientific">Polarella glacialis</name>
    <name type="common">Dinoflagellate</name>
    <dbReference type="NCBI Taxonomy" id="89957"/>
    <lineage>
        <taxon>Eukaryota</taxon>
        <taxon>Sar</taxon>
        <taxon>Alveolata</taxon>
        <taxon>Dinophyceae</taxon>
        <taxon>Suessiales</taxon>
        <taxon>Suessiaceae</taxon>
        <taxon>Polarella</taxon>
    </lineage>
</organism>
<evidence type="ECO:0000313" key="4">
    <source>
        <dbReference type="Proteomes" id="UP000654075"/>
    </source>
</evidence>
<evidence type="ECO:0000313" key="2">
    <source>
        <dbReference type="EMBL" id="CAE8718467.1"/>
    </source>
</evidence>
<dbReference type="Proteomes" id="UP000626109">
    <property type="component" value="Unassembled WGS sequence"/>
</dbReference>
<protein>
    <submittedName>
        <fullName evidence="2">Uncharacterized protein</fullName>
    </submittedName>
</protein>
<evidence type="ECO:0000313" key="1">
    <source>
        <dbReference type="EMBL" id="CAE8601458.1"/>
    </source>
</evidence>